<protein>
    <submittedName>
        <fullName evidence="1">Uncharacterized protein</fullName>
    </submittedName>
</protein>
<reference evidence="1 2" key="1">
    <citation type="submission" date="2024-09" db="EMBL/GenBank/DDBJ databases">
        <title>Rethinking Asexuality: The Enigmatic Case of Functional Sexual Genes in Lepraria (Stereocaulaceae).</title>
        <authorList>
            <person name="Doellman M."/>
            <person name="Sun Y."/>
            <person name="Barcenas-Pena A."/>
            <person name="Lumbsch H.T."/>
            <person name="Grewe F."/>
        </authorList>
    </citation>
    <scope>NUCLEOTIDE SEQUENCE [LARGE SCALE GENOMIC DNA]</scope>
    <source>
        <strain evidence="1 2">Grewe 0041</strain>
    </source>
</reference>
<accession>A0ABR4AZK8</accession>
<proteinExistence type="predicted"/>
<comment type="caution">
    <text evidence="1">The sequence shown here is derived from an EMBL/GenBank/DDBJ whole genome shotgun (WGS) entry which is preliminary data.</text>
</comment>
<sequence>MASLGLNELEEHDERSILEQIDLASIALPLMLMKEPLFDVAFAVAFDAVQGEMAKGEAGWIWSEFNTLLTPSEAASASSARTTLPLHLEKFYRCDRQTIGDSPTWTASRHHSVIGETKQAAVARVSFVPKLKICKVRIVAQFASSFLRDSYSTISRHLTVVKILPEEDQTAIHDVVSSKNLARIRQMLSARTLTLFDRLNDGSSLLSLASDTRAVEVVELLMQ</sequence>
<dbReference type="Proteomes" id="UP001590951">
    <property type="component" value="Unassembled WGS sequence"/>
</dbReference>
<keyword evidence="2" id="KW-1185">Reference proteome</keyword>
<gene>
    <name evidence="1" type="ORF">ABVK25_008674</name>
</gene>
<organism evidence="1 2">
    <name type="scientific">Lepraria finkii</name>
    <dbReference type="NCBI Taxonomy" id="1340010"/>
    <lineage>
        <taxon>Eukaryota</taxon>
        <taxon>Fungi</taxon>
        <taxon>Dikarya</taxon>
        <taxon>Ascomycota</taxon>
        <taxon>Pezizomycotina</taxon>
        <taxon>Lecanoromycetes</taxon>
        <taxon>OSLEUM clade</taxon>
        <taxon>Lecanoromycetidae</taxon>
        <taxon>Lecanorales</taxon>
        <taxon>Lecanorineae</taxon>
        <taxon>Stereocaulaceae</taxon>
        <taxon>Lepraria</taxon>
    </lineage>
</organism>
<dbReference type="EMBL" id="JBHFEH010000039">
    <property type="protein sequence ID" value="KAL2051080.1"/>
    <property type="molecule type" value="Genomic_DNA"/>
</dbReference>
<name>A0ABR4AZK8_9LECA</name>
<evidence type="ECO:0000313" key="1">
    <source>
        <dbReference type="EMBL" id="KAL2051080.1"/>
    </source>
</evidence>
<evidence type="ECO:0000313" key="2">
    <source>
        <dbReference type="Proteomes" id="UP001590951"/>
    </source>
</evidence>